<sequence length="44" mass="5157">MVCRWAMIYFYEDENLFYKLSNSALCNLEKDNGVQIAFFTAPPC</sequence>
<name>A0A1G6Z852_NIADE</name>
<dbReference type="STRING" id="1285928.SAMN04487894_11792"/>
<evidence type="ECO:0000313" key="1">
    <source>
        <dbReference type="EMBL" id="SDD98808.1"/>
    </source>
</evidence>
<organism evidence="1 2">
    <name type="scientific">Niabella drilacis (strain DSM 25811 / CCM 8410 / CCUG 62505 / LMG 26954 / E90)</name>
    <dbReference type="NCBI Taxonomy" id="1285928"/>
    <lineage>
        <taxon>Bacteria</taxon>
        <taxon>Pseudomonadati</taxon>
        <taxon>Bacteroidota</taxon>
        <taxon>Chitinophagia</taxon>
        <taxon>Chitinophagales</taxon>
        <taxon>Chitinophagaceae</taxon>
        <taxon>Niabella</taxon>
    </lineage>
</organism>
<dbReference type="Proteomes" id="UP000198757">
    <property type="component" value="Unassembled WGS sequence"/>
</dbReference>
<accession>A0A1G6Z852</accession>
<protein>
    <submittedName>
        <fullName evidence="1">Uncharacterized protein</fullName>
    </submittedName>
</protein>
<gene>
    <name evidence="1" type="ORF">SAMN04487894_11792</name>
</gene>
<keyword evidence="2" id="KW-1185">Reference proteome</keyword>
<evidence type="ECO:0000313" key="2">
    <source>
        <dbReference type="Proteomes" id="UP000198757"/>
    </source>
</evidence>
<proteinExistence type="predicted"/>
<dbReference type="AlphaFoldDB" id="A0A1G6Z852"/>
<reference evidence="2" key="1">
    <citation type="submission" date="2016-10" db="EMBL/GenBank/DDBJ databases">
        <authorList>
            <person name="Varghese N."/>
            <person name="Submissions S."/>
        </authorList>
    </citation>
    <scope>NUCLEOTIDE SEQUENCE [LARGE SCALE GENOMIC DNA]</scope>
    <source>
        <strain evidence="2">DSM 25811 / CCM 8410 / LMG 26954 / E90</strain>
    </source>
</reference>
<dbReference type="EMBL" id="FMZO01000017">
    <property type="protein sequence ID" value="SDD98808.1"/>
    <property type="molecule type" value="Genomic_DNA"/>
</dbReference>